<accession>A0A518J196</accession>
<dbReference type="InterPro" id="IPR012902">
    <property type="entry name" value="N_methyl_site"/>
</dbReference>
<evidence type="ECO:0000313" key="2">
    <source>
        <dbReference type="EMBL" id="QDV59110.1"/>
    </source>
</evidence>
<dbReference type="Pfam" id="PF07596">
    <property type="entry name" value="SBP_bac_10"/>
    <property type="match status" value="1"/>
</dbReference>
<sequence>MKRKSGFTLVELLVVIAIIGILVGLLLPAVQAAREAARRMQCSNNLKQIGLSMHNYHDTYQSFPAGNWGWGWGSWVVATLPYIEQDNLYQLYNQGNKFDIPNSSGRYSSTVNRQVTEQRLSAHTCPSDLPNVYSNMTLHNYGANFGNTGLDSANGYKQLASLNGVQYNGAPFEIILQGEASKMKKFRDIIDGTSNTFMFGEILQGQGTDLRGLTWWGLNNNFTTYLPPNTSLPDRMHSTSYFENKPVLKLPCALATTANPIMFAARSRHPGGVQVSRCDASVRFISETIDLNSYRAMSTTQGGEVISE</sequence>
<dbReference type="Gene3D" id="3.30.700.10">
    <property type="entry name" value="Glycoprotein, Type 4 Pilin"/>
    <property type="match status" value="1"/>
</dbReference>
<dbReference type="NCBIfam" id="TIGR04294">
    <property type="entry name" value="pre_pil_HX9DG"/>
    <property type="match status" value="1"/>
</dbReference>
<dbReference type="InterPro" id="IPR045584">
    <property type="entry name" value="Pilin-like"/>
</dbReference>
<evidence type="ECO:0000259" key="1">
    <source>
        <dbReference type="Pfam" id="PF07596"/>
    </source>
</evidence>
<name>A0A518J196_9BACT</name>
<dbReference type="Pfam" id="PF07963">
    <property type="entry name" value="N_methyl"/>
    <property type="match status" value="1"/>
</dbReference>
<keyword evidence="3" id="KW-1185">Reference proteome</keyword>
<dbReference type="InterPro" id="IPR011453">
    <property type="entry name" value="DUF1559"/>
</dbReference>
<gene>
    <name evidence="2" type="ORF">Mal33_51360</name>
</gene>
<dbReference type="SUPFAM" id="SSF54523">
    <property type="entry name" value="Pili subunits"/>
    <property type="match status" value="1"/>
</dbReference>
<organism evidence="2 3">
    <name type="scientific">Rosistilla oblonga</name>
    <dbReference type="NCBI Taxonomy" id="2527990"/>
    <lineage>
        <taxon>Bacteria</taxon>
        <taxon>Pseudomonadati</taxon>
        <taxon>Planctomycetota</taxon>
        <taxon>Planctomycetia</taxon>
        <taxon>Pirellulales</taxon>
        <taxon>Pirellulaceae</taxon>
        <taxon>Rosistilla</taxon>
    </lineage>
</organism>
<dbReference type="RefSeq" id="WP_145290227.1">
    <property type="nucleotide sequence ID" value="NZ_CP036318.1"/>
</dbReference>
<feature type="domain" description="DUF1559" evidence="1">
    <location>
        <begin position="31"/>
        <end position="291"/>
    </location>
</feature>
<evidence type="ECO:0000313" key="3">
    <source>
        <dbReference type="Proteomes" id="UP000316770"/>
    </source>
</evidence>
<dbReference type="InterPro" id="IPR027558">
    <property type="entry name" value="Pre_pil_HX9DG_C"/>
</dbReference>
<dbReference type="NCBIfam" id="TIGR02532">
    <property type="entry name" value="IV_pilin_GFxxxE"/>
    <property type="match status" value="1"/>
</dbReference>
<dbReference type="PANTHER" id="PTHR30093:SF2">
    <property type="entry name" value="TYPE II SECRETION SYSTEM PROTEIN H"/>
    <property type="match status" value="1"/>
</dbReference>
<dbReference type="EMBL" id="CP036318">
    <property type="protein sequence ID" value="QDV59110.1"/>
    <property type="molecule type" value="Genomic_DNA"/>
</dbReference>
<dbReference type="Proteomes" id="UP000316770">
    <property type="component" value="Chromosome"/>
</dbReference>
<reference evidence="2 3" key="1">
    <citation type="submission" date="2019-02" db="EMBL/GenBank/DDBJ databases">
        <title>Deep-cultivation of Planctomycetes and their phenomic and genomic characterization uncovers novel biology.</title>
        <authorList>
            <person name="Wiegand S."/>
            <person name="Jogler M."/>
            <person name="Boedeker C."/>
            <person name="Pinto D."/>
            <person name="Vollmers J."/>
            <person name="Rivas-Marin E."/>
            <person name="Kohn T."/>
            <person name="Peeters S.H."/>
            <person name="Heuer A."/>
            <person name="Rast P."/>
            <person name="Oberbeckmann S."/>
            <person name="Bunk B."/>
            <person name="Jeske O."/>
            <person name="Meyerdierks A."/>
            <person name="Storesund J.E."/>
            <person name="Kallscheuer N."/>
            <person name="Luecker S."/>
            <person name="Lage O.M."/>
            <person name="Pohl T."/>
            <person name="Merkel B.J."/>
            <person name="Hornburger P."/>
            <person name="Mueller R.-W."/>
            <person name="Bruemmer F."/>
            <person name="Labrenz M."/>
            <person name="Spormann A.M."/>
            <person name="Op den Camp H."/>
            <person name="Overmann J."/>
            <person name="Amann R."/>
            <person name="Jetten M.S.M."/>
            <person name="Mascher T."/>
            <person name="Medema M.H."/>
            <person name="Devos D.P."/>
            <person name="Kaster A.-K."/>
            <person name="Ovreas L."/>
            <person name="Rohde M."/>
            <person name="Galperin M.Y."/>
            <person name="Jogler C."/>
        </authorList>
    </citation>
    <scope>NUCLEOTIDE SEQUENCE [LARGE SCALE GENOMIC DNA]</scope>
    <source>
        <strain evidence="2 3">Mal33</strain>
    </source>
</reference>
<proteinExistence type="predicted"/>
<dbReference type="PANTHER" id="PTHR30093">
    <property type="entry name" value="GENERAL SECRETION PATHWAY PROTEIN G"/>
    <property type="match status" value="1"/>
</dbReference>
<dbReference type="PROSITE" id="PS00409">
    <property type="entry name" value="PROKAR_NTER_METHYL"/>
    <property type="match status" value="1"/>
</dbReference>
<dbReference type="AlphaFoldDB" id="A0A518J196"/>
<protein>
    <submittedName>
        <fullName evidence="2">Putative major pilin subunit</fullName>
    </submittedName>
</protein>